<reference evidence="2 3" key="1">
    <citation type="submission" date="2014-02" db="EMBL/GenBank/DDBJ databases">
        <title>Transposable element dynamics among asymbiotic and ectomycorrhizal Amanita fungi.</title>
        <authorList>
            <consortium name="DOE Joint Genome Institute"/>
            <person name="Hess J."/>
            <person name="Skrede I."/>
            <person name="Wolfe B."/>
            <person name="LaButti K."/>
            <person name="Ohm R.A."/>
            <person name="Grigoriev I.V."/>
            <person name="Pringle A."/>
        </authorList>
    </citation>
    <scope>NUCLEOTIDE SEQUENCE [LARGE SCALE GENOMIC DNA]</scope>
    <source>
        <strain evidence="2 3">SKay4041</strain>
    </source>
</reference>
<feature type="domain" description="F-box" evidence="1">
    <location>
        <begin position="57"/>
        <end position="104"/>
    </location>
</feature>
<evidence type="ECO:0000259" key="1">
    <source>
        <dbReference type="Pfam" id="PF12937"/>
    </source>
</evidence>
<dbReference type="OrthoDB" id="3248197at2759"/>
<dbReference type="InterPro" id="IPR036047">
    <property type="entry name" value="F-box-like_dom_sf"/>
</dbReference>
<dbReference type="SUPFAM" id="SSF52047">
    <property type="entry name" value="RNI-like"/>
    <property type="match status" value="1"/>
</dbReference>
<organism evidence="2 3">
    <name type="scientific">Amanita thiersii Skay4041</name>
    <dbReference type="NCBI Taxonomy" id="703135"/>
    <lineage>
        <taxon>Eukaryota</taxon>
        <taxon>Fungi</taxon>
        <taxon>Dikarya</taxon>
        <taxon>Basidiomycota</taxon>
        <taxon>Agaricomycotina</taxon>
        <taxon>Agaricomycetes</taxon>
        <taxon>Agaricomycetidae</taxon>
        <taxon>Agaricales</taxon>
        <taxon>Pluteineae</taxon>
        <taxon>Amanitaceae</taxon>
        <taxon>Amanita</taxon>
    </lineage>
</organism>
<evidence type="ECO:0000313" key="2">
    <source>
        <dbReference type="EMBL" id="PFH45355.1"/>
    </source>
</evidence>
<dbReference type="InterPro" id="IPR001810">
    <property type="entry name" value="F-box_dom"/>
</dbReference>
<sequence>MHGHRPNTEHLTEKVHLIKSKIDFYERQLSALLQEECTSIVGARVDSVWSLRKSPIHTLPPEVLLVIFRAVSRHHENTHLALLPLCAVCRQWAALITSTPSIWRLVVVAVNRALPLHGLQKYLVHSQNETLDIVLYRDDNPEVDYFESSRVAYIIQYLGYAMDRWHSLELRLAHFEAARVAFTNCRGRAYALREITIACSSFGLDDTDEEDFREWNTGFEAPAVKNLTLIGETLFWIGQANVRWINTMSRLEKLSLTDYGMDTEPLISTAHLSRILRFGAIRRSVRILEFKNLHVEELPMMTHPDTIMESLRVVSIIGGSPETAGLTILCLNAPSLQRIQVNCTTLDCPDYLQKLTLPFCELHQCHRFPLLSALHLTKVRIVPSDLGILDRCHHLALTEMEDVDDSFMLAMSTVQRGDPYNPRRDDSTPFYYLSNLQSLVVINCPNLHATSIQEMIRSRRHSSPDVLSTPAELSVLSVIGGHELSAEDGQWFNQNIRHFQWD</sequence>
<name>A0A2A9N693_9AGAR</name>
<protein>
    <recommendedName>
        <fullName evidence="1">F-box domain-containing protein</fullName>
    </recommendedName>
</protein>
<accession>A0A2A9N693</accession>
<evidence type="ECO:0000313" key="3">
    <source>
        <dbReference type="Proteomes" id="UP000242287"/>
    </source>
</evidence>
<dbReference type="Pfam" id="PF12937">
    <property type="entry name" value="F-box-like"/>
    <property type="match status" value="1"/>
</dbReference>
<gene>
    <name evidence="2" type="ORF">AMATHDRAFT_9424</name>
</gene>
<dbReference type="Proteomes" id="UP000242287">
    <property type="component" value="Unassembled WGS sequence"/>
</dbReference>
<dbReference type="Gene3D" id="1.20.1280.50">
    <property type="match status" value="1"/>
</dbReference>
<dbReference type="SUPFAM" id="SSF81383">
    <property type="entry name" value="F-box domain"/>
    <property type="match status" value="1"/>
</dbReference>
<keyword evidence="3" id="KW-1185">Reference proteome</keyword>
<proteinExistence type="predicted"/>
<dbReference type="EMBL" id="KZ302422">
    <property type="protein sequence ID" value="PFH45355.1"/>
    <property type="molecule type" value="Genomic_DNA"/>
</dbReference>
<dbReference type="AlphaFoldDB" id="A0A2A9N693"/>